<comment type="caution">
    <text evidence="5">The sequence shown here is derived from an EMBL/GenBank/DDBJ whole genome shotgun (WGS) entry which is preliminary data.</text>
</comment>
<sequence length="237" mass="26580">MEGITFYPQGDRAVTVRFGTEINEDIHENVMKLTNLLKQEPFSGMEEVVPSYHTVTVYYHPTRLSKTSLHPYEQIISILKQKLISSPRITLQNSTIITIPICYGGNYGPDLATVANFHQLSETDIIEYHLNQTYKVYMIGFVPGFPYLGGMDKRIATPRKETPRMAVPNGSVGIGGEQTGIYPIESPGGWQIIGRTPLHLFKATNIRPSILKAGDIVQFKQISEIEYENWDGASTCI</sequence>
<protein>
    <submittedName>
        <fullName evidence="5">Inhibitor of KinA</fullName>
    </submittedName>
</protein>
<dbReference type="Gene3D" id="2.40.100.10">
    <property type="entry name" value="Cyclophilin-like"/>
    <property type="match status" value="1"/>
</dbReference>
<keyword evidence="1" id="KW-0547">Nucleotide-binding</keyword>
<reference evidence="5 6" key="1">
    <citation type="submission" date="2023-07" db="EMBL/GenBank/DDBJ databases">
        <title>Genomic Encyclopedia of Type Strains, Phase IV (KMG-IV): sequencing the most valuable type-strain genomes for metagenomic binning, comparative biology and taxonomic classification.</title>
        <authorList>
            <person name="Goeker M."/>
        </authorList>
    </citation>
    <scope>NUCLEOTIDE SEQUENCE [LARGE SCALE GENOMIC DNA]</scope>
    <source>
        <strain evidence="5 6">DSM 29005</strain>
    </source>
</reference>
<accession>A0ABT9ZES2</accession>
<dbReference type="PANTHER" id="PTHR34698">
    <property type="entry name" value="5-OXOPROLINASE SUBUNIT B"/>
    <property type="match status" value="1"/>
</dbReference>
<proteinExistence type="predicted"/>
<evidence type="ECO:0000256" key="2">
    <source>
        <dbReference type="ARBA" id="ARBA00022801"/>
    </source>
</evidence>
<evidence type="ECO:0000256" key="1">
    <source>
        <dbReference type="ARBA" id="ARBA00022741"/>
    </source>
</evidence>
<dbReference type="PANTHER" id="PTHR34698:SF2">
    <property type="entry name" value="5-OXOPROLINASE SUBUNIT B"/>
    <property type="match status" value="1"/>
</dbReference>
<dbReference type="SUPFAM" id="SSF50891">
    <property type="entry name" value="Cyclophilin-like"/>
    <property type="match status" value="1"/>
</dbReference>
<organism evidence="5 6">
    <name type="scientific">Metabacillus malikii</name>
    <dbReference type="NCBI Taxonomy" id="1504265"/>
    <lineage>
        <taxon>Bacteria</taxon>
        <taxon>Bacillati</taxon>
        <taxon>Bacillota</taxon>
        <taxon>Bacilli</taxon>
        <taxon>Bacillales</taxon>
        <taxon>Bacillaceae</taxon>
        <taxon>Metabacillus</taxon>
    </lineage>
</organism>
<feature type="domain" description="Carboxyltransferase" evidence="4">
    <location>
        <begin position="4"/>
        <end position="211"/>
    </location>
</feature>
<keyword evidence="3" id="KW-0067">ATP-binding</keyword>
<evidence type="ECO:0000256" key="3">
    <source>
        <dbReference type="ARBA" id="ARBA00022840"/>
    </source>
</evidence>
<gene>
    <name evidence="5" type="ORF">J2S19_002026</name>
</gene>
<keyword evidence="6" id="KW-1185">Reference proteome</keyword>
<dbReference type="InterPro" id="IPR029000">
    <property type="entry name" value="Cyclophilin-like_dom_sf"/>
</dbReference>
<evidence type="ECO:0000259" key="4">
    <source>
        <dbReference type="SMART" id="SM00796"/>
    </source>
</evidence>
<dbReference type="SMART" id="SM00796">
    <property type="entry name" value="AHS1"/>
    <property type="match status" value="1"/>
</dbReference>
<dbReference type="InterPro" id="IPR003833">
    <property type="entry name" value="CT_C_D"/>
</dbReference>
<dbReference type="Gene3D" id="3.30.1360.40">
    <property type="match status" value="1"/>
</dbReference>
<dbReference type="Pfam" id="PF02682">
    <property type="entry name" value="CT_C_D"/>
    <property type="match status" value="1"/>
</dbReference>
<dbReference type="InterPro" id="IPR010016">
    <property type="entry name" value="PxpB"/>
</dbReference>
<evidence type="ECO:0000313" key="5">
    <source>
        <dbReference type="EMBL" id="MDQ0230770.1"/>
    </source>
</evidence>
<dbReference type="NCBIfam" id="TIGR00370">
    <property type="entry name" value="5-oxoprolinase subunit PxpB"/>
    <property type="match status" value="1"/>
</dbReference>
<name>A0ABT9ZES2_9BACI</name>
<evidence type="ECO:0000313" key="6">
    <source>
        <dbReference type="Proteomes" id="UP001234495"/>
    </source>
</evidence>
<keyword evidence="2" id="KW-0378">Hydrolase</keyword>
<dbReference type="EMBL" id="JAUSUD010000007">
    <property type="protein sequence ID" value="MDQ0230770.1"/>
    <property type="molecule type" value="Genomic_DNA"/>
</dbReference>
<dbReference type="Proteomes" id="UP001234495">
    <property type="component" value="Unassembled WGS sequence"/>
</dbReference>
<dbReference type="SUPFAM" id="SSF160467">
    <property type="entry name" value="PH0987 N-terminal domain-like"/>
    <property type="match status" value="1"/>
</dbReference>
<dbReference type="RefSeq" id="WP_307340652.1">
    <property type="nucleotide sequence ID" value="NZ_JAUSUD010000007.1"/>
</dbReference>